<sequence>MTGDDFGHMAYLMLLLVFVGFWFVGAQRERIGKTLQYAAIWALIFLGAIAAVGLWEDIRSTVKPVQTVLMDEGRIELPRSGDGHFHATLDVNGASIAFVVDTGASDLVLSKQDAVRAGLDPDNLPFFGRAMTANGPVATAPVRLDEVRFGGYTDRNVPASVNDGEMSTSLLGMTYLNRFSQITIAGNKLILTR</sequence>
<keyword evidence="2" id="KW-0378">Hydrolase</keyword>
<protein>
    <submittedName>
        <fullName evidence="2">Aspartyl protease family protein</fullName>
    </submittedName>
</protein>
<organism evidence="2 3">
    <name type="scientific">Shimia isoporae</name>
    <dbReference type="NCBI Taxonomy" id="647720"/>
    <lineage>
        <taxon>Bacteria</taxon>
        <taxon>Pseudomonadati</taxon>
        <taxon>Pseudomonadota</taxon>
        <taxon>Alphaproteobacteria</taxon>
        <taxon>Rhodobacterales</taxon>
        <taxon>Roseobacteraceae</taxon>
    </lineage>
</organism>
<evidence type="ECO:0000313" key="2">
    <source>
        <dbReference type="EMBL" id="TCL09585.1"/>
    </source>
</evidence>
<feature type="transmembrane region" description="Helical" evidence="1">
    <location>
        <begin position="37"/>
        <end position="55"/>
    </location>
</feature>
<keyword evidence="3" id="KW-1185">Reference proteome</keyword>
<dbReference type="Gene3D" id="2.40.70.10">
    <property type="entry name" value="Acid Proteases"/>
    <property type="match status" value="1"/>
</dbReference>
<proteinExistence type="predicted"/>
<keyword evidence="1" id="KW-0472">Membrane</keyword>
<dbReference type="InterPro" id="IPR034122">
    <property type="entry name" value="Retropepsin-like_bacterial"/>
</dbReference>
<comment type="caution">
    <text evidence="2">The sequence shown here is derived from an EMBL/GenBank/DDBJ whole genome shotgun (WGS) entry which is preliminary data.</text>
</comment>
<dbReference type="InterPro" id="IPR011969">
    <property type="entry name" value="Clan_AA_Asp_peptidase_C"/>
</dbReference>
<dbReference type="SUPFAM" id="SSF50630">
    <property type="entry name" value="Acid proteases"/>
    <property type="match status" value="1"/>
</dbReference>
<dbReference type="OrthoDB" id="7595324at2"/>
<dbReference type="EMBL" id="SMGR01000001">
    <property type="protein sequence ID" value="TCL09585.1"/>
    <property type="molecule type" value="Genomic_DNA"/>
</dbReference>
<evidence type="ECO:0000256" key="1">
    <source>
        <dbReference type="SAM" id="Phobius"/>
    </source>
</evidence>
<dbReference type="GO" id="GO:0006508">
    <property type="term" value="P:proteolysis"/>
    <property type="evidence" value="ECO:0007669"/>
    <property type="project" value="UniProtKB-KW"/>
</dbReference>
<gene>
    <name evidence="2" type="ORF">BXY66_1638</name>
</gene>
<accession>A0A4R1NN23</accession>
<dbReference type="NCBIfam" id="TIGR02281">
    <property type="entry name" value="clan_AA_DTGA"/>
    <property type="match status" value="1"/>
</dbReference>
<dbReference type="GO" id="GO:0004190">
    <property type="term" value="F:aspartic-type endopeptidase activity"/>
    <property type="evidence" value="ECO:0007669"/>
    <property type="project" value="InterPro"/>
</dbReference>
<feature type="transmembrane region" description="Helical" evidence="1">
    <location>
        <begin position="6"/>
        <end position="25"/>
    </location>
</feature>
<dbReference type="PROSITE" id="PS00141">
    <property type="entry name" value="ASP_PROTEASE"/>
    <property type="match status" value="1"/>
</dbReference>
<keyword evidence="1" id="KW-1133">Transmembrane helix</keyword>
<dbReference type="RefSeq" id="WP_132859611.1">
    <property type="nucleotide sequence ID" value="NZ_SMGR01000001.1"/>
</dbReference>
<dbReference type="Proteomes" id="UP000295673">
    <property type="component" value="Unassembled WGS sequence"/>
</dbReference>
<evidence type="ECO:0000313" key="3">
    <source>
        <dbReference type="Proteomes" id="UP000295673"/>
    </source>
</evidence>
<dbReference type="AlphaFoldDB" id="A0A4R1NN23"/>
<dbReference type="CDD" id="cd05483">
    <property type="entry name" value="retropepsin_like_bacteria"/>
    <property type="match status" value="1"/>
</dbReference>
<name>A0A4R1NN23_9RHOB</name>
<reference evidence="2 3" key="1">
    <citation type="submission" date="2019-03" db="EMBL/GenBank/DDBJ databases">
        <title>Genomic Encyclopedia of Archaeal and Bacterial Type Strains, Phase II (KMG-II): from individual species to whole genera.</title>
        <authorList>
            <person name="Goeker M."/>
        </authorList>
    </citation>
    <scope>NUCLEOTIDE SEQUENCE [LARGE SCALE GENOMIC DNA]</scope>
    <source>
        <strain evidence="2 3">DSM 26433</strain>
    </source>
</reference>
<keyword evidence="2" id="KW-0645">Protease</keyword>
<dbReference type="Pfam" id="PF13975">
    <property type="entry name" value="gag-asp_proteas"/>
    <property type="match status" value="1"/>
</dbReference>
<dbReference type="InterPro" id="IPR021109">
    <property type="entry name" value="Peptidase_aspartic_dom_sf"/>
</dbReference>
<keyword evidence="1" id="KW-0812">Transmembrane</keyword>
<dbReference type="InterPro" id="IPR001969">
    <property type="entry name" value="Aspartic_peptidase_AS"/>
</dbReference>